<evidence type="ECO:0000313" key="2">
    <source>
        <dbReference type="EMBL" id="CAL6044893.1"/>
    </source>
</evidence>
<dbReference type="Proteomes" id="UP001642409">
    <property type="component" value="Unassembled WGS sequence"/>
</dbReference>
<proteinExistence type="predicted"/>
<accession>A0AA86R0W5</accession>
<reference evidence="2 3" key="2">
    <citation type="submission" date="2024-07" db="EMBL/GenBank/DDBJ databases">
        <authorList>
            <person name="Akdeniz Z."/>
        </authorList>
    </citation>
    <scope>NUCLEOTIDE SEQUENCE [LARGE SCALE GENOMIC DNA]</scope>
</reference>
<sequence>MFAFSSVKCISVLERYNIKLSNYPKSAKTQIVKKHEYTKIVQSFKNMYRNEKALKCERGRNIYSLNYKECISQITRSTTALQTTPRLNLIIRLHLISRGDPQFYTSSRQTRHQIFSVLHAIFTDERSELLFRLPGSVRRLGKLIDF</sequence>
<keyword evidence="3" id="KW-1185">Reference proteome</keyword>
<comment type="caution">
    <text evidence="1">The sequence shown here is derived from an EMBL/GenBank/DDBJ whole genome shotgun (WGS) entry which is preliminary data.</text>
</comment>
<name>A0AA86R0W5_9EUKA</name>
<evidence type="ECO:0000313" key="3">
    <source>
        <dbReference type="Proteomes" id="UP001642409"/>
    </source>
</evidence>
<dbReference type="AlphaFoldDB" id="A0AA86R0W5"/>
<reference evidence="1" key="1">
    <citation type="submission" date="2023-06" db="EMBL/GenBank/DDBJ databases">
        <authorList>
            <person name="Kurt Z."/>
        </authorList>
    </citation>
    <scope>NUCLEOTIDE SEQUENCE</scope>
</reference>
<protein>
    <submittedName>
        <fullName evidence="2">Hypothetical_protein</fullName>
    </submittedName>
</protein>
<organism evidence="1">
    <name type="scientific">Hexamita inflata</name>
    <dbReference type="NCBI Taxonomy" id="28002"/>
    <lineage>
        <taxon>Eukaryota</taxon>
        <taxon>Metamonada</taxon>
        <taxon>Diplomonadida</taxon>
        <taxon>Hexamitidae</taxon>
        <taxon>Hexamitinae</taxon>
        <taxon>Hexamita</taxon>
    </lineage>
</organism>
<evidence type="ECO:0000313" key="1">
    <source>
        <dbReference type="EMBL" id="CAI9963723.1"/>
    </source>
</evidence>
<dbReference type="EMBL" id="CATOUU010000970">
    <property type="protein sequence ID" value="CAI9963723.1"/>
    <property type="molecule type" value="Genomic_DNA"/>
</dbReference>
<gene>
    <name evidence="2" type="ORF">HINF_LOCUS40774</name>
    <name evidence="1" type="ORF">HINF_LOCUS51368</name>
</gene>
<dbReference type="EMBL" id="CAXDID020000162">
    <property type="protein sequence ID" value="CAL6044893.1"/>
    <property type="molecule type" value="Genomic_DNA"/>
</dbReference>